<dbReference type="AlphaFoldDB" id="A0A8X6V2R4"/>
<comment type="caution">
    <text evidence="1">The sequence shown here is derived from an EMBL/GenBank/DDBJ whole genome shotgun (WGS) entry which is preliminary data.</text>
</comment>
<dbReference type="EMBL" id="BMAU01021233">
    <property type="protein sequence ID" value="GFY02467.1"/>
    <property type="molecule type" value="Genomic_DNA"/>
</dbReference>
<protein>
    <submittedName>
        <fullName evidence="1">Uncharacterized protein</fullName>
    </submittedName>
</protein>
<evidence type="ECO:0000313" key="2">
    <source>
        <dbReference type="Proteomes" id="UP000887159"/>
    </source>
</evidence>
<reference evidence="1" key="1">
    <citation type="submission" date="2020-08" db="EMBL/GenBank/DDBJ databases">
        <title>Multicomponent nature underlies the extraordinary mechanical properties of spider dragline silk.</title>
        <authorList>
            <person name="Kono N."/>
            <person name="Nakamura H."/>
            <person name="Mori M."/>
            <person name="Yoshida Y."/>
            <person name="Ohtoshi R."/>
            <person name="Malay A.D."/>
            <person name="Moran D.A.P."/>
            <person name="Tomita M."/>
            <person name="Numata K."/>
            <person name="Arakawa K."/>
        </authorList>
    </citation>
    <scope>NUCLEOTIDE SEQUENCE</scope>
</reference>
<keyword evidence="2" id="KW-1185">Reference proteome</keyword>
<sequence length="80" mass="8931">MFEKAYTLLVGPSVSSKEFVAVDSYNVCTALIMAEKDILEFVQSSKNFISADSNDKIEMNMPAPIHTPSEIRNMKICPMI</sequence>
<dbReference type="Proteomes" id="UP000887159">
    <property type="component" value="Unassembled WGS sequence"/>
</dbReference>
<organism evidence="1 2">
    <name type="scientific">Trichonephila clavipes</name>
    <name type="common">Golden silk orbweaver</name>
    <name type="synonym">Nephila clavipes</name>
    <dbReference type="NCBI Taxonomy" id="2585209"/>
    <lineage>
        <taxon>Eukaryota</taxon>
        <taxon>Metazoa</taxon>
        <taxon>Ecdysozoa</taxon>
        <taxon>Arthropoda</taxon>
        <taxon>Chelicerata</taxon>
        <taxon>Arachnida</taxon>
        <taxon>Araneae</taxon>
        <taxon>Araneomorphae</taxon>
        <taxon>Entelegynae</taxon>
        <taxon>Araneoidea</taxon>
        <taxon>Nephilidae</taxon>
        <taxon>Trichonephila</taxon>
    </lineage>
</organism>
<accession>A0A8X6V2R4</accession>
<gene>
    <name evidence="1" type="ORF">TNCV_3503481</name>
</gene>
<name>A0A8X6V2R4_TRICX</name>
<proteinExistence type="predicted"/>
<evidence type="ECO:0000313" key="1">
    <source>
        <dbReference type="EMBL" id="GFY02467.1"/>
    </source>
</evidence>